<accession>A0ABT3R0N2</accession>
<sequence>MRDHHIAELNVARLKHDINDPRIADFVNNLNRVNAAAERTPGFVWRLKDDTGNSVAMAVANDPMVIPNLSVWQSVEALESFVFRTVHKRFYDRRSEWFEVMDRMHFVMWPVPAGHQPTLEEAWQRLDYLNTNGSSDHAFGWDHVATASLWRSARCSGSAA</sequence>
<dbReference type="RefSeq" id="WP_265962434.1">
    <property type="nucleotide sequence ID" value="NZ_JAPEVI010000003.1"/>
</dbReference>
<evidence type="ECO:0000259" key="1">
    <source>
        <dbReference type="Pfam" id="PF11695"/>
    </source>
</evidence>
<evidence type="ECO:0000313" key="3">
    <source>
        <dbReference type="Proteomes" id="UP001300261"/>
    </source>
</evidence>
<feature type="domain" description="DUF3291" evidence="1">
    <location>
        <begin position="6"/>
        <end position="142"/>
    </location>
</feature>
<dbReference type="Pfam" id="PF11695">
    <property type="entry name" value="DUF3291"/>
    <property type="match status" value="1"/>
</dbReference>
<proteinExistence type="predicted"/>
<dbReference type="Proteomes" id="UP001300261">
    <property type="component" value="Unassembled WGS sequence"/>
</dbReference>
<name>A0ABT3R0N2_9HYPH</name>
<organism evidence="2 3">
    <name type="scientific">Roseibium salinum</name>
    <dbReference type="NCBI Taxonomy" id="1604349"/>
    <lineage>
        <taxon>Bacteria</taxon>
        <taxon>Pseudomonadati</taxon>
        <taxon>Pseudomonadota</taxon>
        <taxon>Alphaproteobacteria</taxon>
        <taxon>Hyphomicrobiales</taxon>
        <taxon>Stappiaceae</taxon>
        <taxon>Roseibium</taxon>
    </lineage>
</organism>
<reference evidence="2 3" key="1">
    <citation type="journal article" date="2016" name="Int. J. Syst. Evol. Microbiol.">
        <title>Labrenzia salina sp. nov., isolated from the rhizosphere of the halophyte Arthrocnemum macrostachyum.</title>
        <authorList>
            <person name="Camacho M."/>
            <person name="Redondo-Gomez S."/>
            <person name="Rodriguez-Llorente I."/>
            <person name="Rohde M."/>
            <person name="Sproer C."/>
            <person name="Schumann P."/>
            <person name="Klenk H.P."/>
            <person name="Montero-Calasanz M.D.C."/>
        </authorList>
    </citation>
    <scope>NUCLEOTIDE SEQUENCE [LARGE SCALE GENOMIC DNA]</scope>
    <source>
        <strain evidence="2 3">DSM 29163</strain>
    </source>
</reference>
<dbReference type="InterPro" id="IPR021708">
    <property type="entry name" value="DUF3291"/>
</dbReference>
<comment type="caution">
    <text evidence="2">The sequence shown here is derived from an EMBL/GenBank/DDBJ whole genome shotgun (WGS) entry which is preliminary data.</text>
</comment>
<protein>
    <submittedName>
        <fullName evidence="2">DUF3291 domain-containing protein</fullName>
    </submittedName>
</protein>
<gene>
    <name evidence="2" type="ORF">ON753_10330</name>
</gene>
<evidence type="ECO:0000313" key="2">
    <source>
        <dbReference type="EMBL" id="MCX2722773.1"/>
    </source>
</evidence>
<keyword evidence="3" id="KW-1185">Reference proteome</keyword>
<dbReference type="SUPFAM" id="SSF54909">
    <property type="entry name" value="Dimeric alpha+beta barrel"/>
    <property type="match status" value="1"/>
</dbReference>
<dbReference type="InterPro" id="IPR011008">
    <property type="entry name" value="Dimeric_a/b-barrel"/>
</dbReference>
<dbReference type="EMBL" id="JAPEVI010000003">
    <property type="protein sequence ID" value="MCX2722773.1"/>
    <property type="molecule type" value="Genomic_DNA"/>
</dbReference>